<evidence type="ECO:0000256" key="1">
    <source>
        <dbReference type="ARBA" id="ARBA00004496"/>
    </source>
</evidence>
<dbReference type="FunFam" id="1.10.472.80:FF:000044">
    <property type="entry name" value="GTPase-activating protein GYP5"/>
    <property type="match status" value="1"/>
</dbReference>
<feature type="compositionally biased region" description="Basic and acidic residues" evidence="12">
    <location>
        <begin position="75"/>
        <end position="84"/>
    </location>
</feature>
<evidence type="ECO:0000256" key="10">
    <source>
        <dbReference type="ARBA" id="ARBA00072088"/>
    </source>
</evidence>
<feature type="compositionally biased region" description="Basic and acidic residues" evidence="12">
    <location>
        <begin position="146"/>
        <end position="182"/>
    </location>
</feature>
<gene>
    <name evidence="14" type="ORF">LAMI_0C02300G</name>
</gene>
<evidence type="ECO:0000313" key="15">
    <source>
        <dbReference type="Proteomes" id="UP000191024"/>
    </source>
</evidence>
<keyword evidence="6" id="KW-0931">ER-Golgi transport</keyword>
<dbReference type="Proteomes" id="UP000191024">
    <property type="component" value="Chromosome C"/>
</dbReference>
<dbReference type="SMART" id="SM00164">
    <property type="entry name" value="TBC"/>
    <property type="match status" value="1"/>
</dbReference>
<dbReference type="GO" id="GO:0005096">
    <property type="term" value="F:GTPase activator activity"/>
    <property type="evidence" value="ECO:0007669"/>
    <property type="project" value="UniProtKB-KW"/>
</dbReference>
<keyword evidence="7" id="KW-0653">Protein transport</keyword>
<evidence type="ECO:0000256" key="9">
    <source>
        <dbReference type="ARBA" id="ARBA00061661"/>
    </source>
</evidence>
<feature type="domain" description="Rab-GAP TBC" evidence="13">
    <location>
        <begin position="319"/>
        <end position="498"/>
    </location>
</feature>
<dbReference type="GO" id="GO:0031267">
    <property type="term" value="F:small GTPase binding"/>
    <property type="evidence" value="ECO:0007669"/>
    <property type="project" value="TreeGrafter"/>
</dbReference>
<dbReference type="InterPro" id="IPR000195">
    <property type="entry name" value="Rab-GAP-TBC_dom"/>
</dbReference>
<dbReference type="Pfam" id="PF23436">
    <property type="entry name" value="RabGap-TBC_2"/>
    <property type="match status" value="1"/>
</dbReference>
<evidence type="ECO:0000256" key="8">
    <source>
        <dbReference type="ARBA" id="ARBA00023054"/>
    </source>
</evidence>
<dbReference type="GO" id="GO:0015031">
    <property type="term" value="P:protein transport"/>
    <property type="evidence" value="ECO:0007669"/>
    <property type="project" value="UniProtKB-KW"/>
</dbReference>
<dbReference type="STRING" id="1230905.A0A1G4J0U3"/>
<dbReference type="InterPro" id="IPR035969">
    <property type="entry name" value="Rab-GAP_TBC_sf"/>
</dbReference>
<dbReference type="EMBL" id="LT598466">
    <property type="protein sequence ID" value="SCU83180.1"/>
    <property type="molecule type" value="Genomic_DNA"/>
</dbReference>
<comment type="similarity">
    <text evidence="9">Belongs to the GYP5 family.</text>
</comment>
<evidence type="ECO:0000256" key="12">
    <source>
        <dbReference type="SAM" id="MobiDB-lite"/>
    </source>
</evidence>
<feature type="region of interest" description="Disordered" evidence="12">
    <location>
        <begin position="1"/>
        <end position="120"/>
    </location>
</feature>
<keyword evidence="5" id="KW-0963">Cytoplasm</keyword>
<evidence type="ECO:0000256" key="6">
    <source>
        <dbReference type="ARBA" id="ARBA00022892"/>
    </source>
</evidence>
<dbReference type="OrthoDB" id="295078at2759"/>
<evidence type="ECO:0000256" key="5">
    <source>
        <dbReference type="ARBA" id="ARBA00022490"/>
    </source>
</evidence>
<dbReference type="InterPro" id="IPR050302">
    <property type="entry name" value="Rab_GAP_TBC_domain"/>
</dbReference>
<organism evidence="14 15">
    <name type="scientific">Lachancea mirantina</name>
    <dbReference type="NCBI Taxonomy" id="1230905"/>
    <lineage>
        <taxon>Eukaryota</taxon>
        <taxon>Fungi</taxon>
        <taxon>Dikarya</taxon>
        <taxon>Ascomycota</taxon>
        <taxon>Saccharomycotina</taxon>
        <taxon>Saccharomycetes</taxon>
        <taxon>Saccharomycetales</taxon>
        <taxon>Saccharomycetaceae</taxon>
        <taxon>Lachancea</taxon>
    </lineage>
</organism>
<dbReference type="AlphaFoldDB" id="A0A1G4J0U3"/>
<evidence type="ECO:0000256" key="4">
    <source>
        <dbReference type="ARBA" id="ARBA00022483"/>
    </source>
</evidence>
<dbReference type="GO" id="GO:0030427">
    <property type="term" value="C:site of polarized growth"/>
    <property type="evidence" value="ECO:0007669"/>
    <property type="project" value="UniProtKB-ARBA"/>
</dbReference>
<feature type="coiled-coil region" evidence="11">
    <location>
        <begin position="624"/>
        <end position="686"/>
    </location>
</feature>
<evidence type="ECO:0000259" key="13">
    <source>
        <dbReference type="PROSITE" id="PS50086"/>
    </source>
</evidence>
<keyword evidence="8 11" id="KW-0175">Coiled coil</keyword>
<evidence type="ECO:0000256" key="3">
    <source>
        <dbReference type="ARBA" id="ARBA00022468"/>
    </source>
</evidence>
<dbReference type="FunFam" id="1.10.10.750:FF:000003">
    <property type="entry name" value="GTPase activating protein (Evi5)"/>
    <property type="match status" value="1"/>
</dbReference>
<keyword evidence="15" id="KW-1185">Reference proteome</keyword>
<dbReference type="SUPFAM" id="SSF47923">
    <property type="entry name" value="Ypt/Rab-GAP domain of gyp1p"/>
    <property type="match status" value="2"/>
</dbReference>
<evidence type="ECO:0000256" key="2">
    <source>
        <dbReference type="ARBA" id="ARBA00022448"/>
    </source>
</evidence>
<reference evidence="15" key="1">
    <citation type="submission" date="2016-03" db="EMBL/GenBank/DDBJ databases">
        <authorList>
            <person name="Devillers H."/>
        </authorList>
    </citation>
    <scope>NUCLEOTIDE SEQUENCE [LARGE SCALE GENOMIC DNA]</scope>
</reference>
<dbReference type="PANTHER" id="PTHR47219">
    <property type="entry name" value="RAB GTPASE-ACTIVATING PROTEIN 1-LIKE"/>
    <property type="match status" value="1"/>
</dbReference>
<evidence type="ECO:0000256" key="11">
    <source>
        <dbReference type="SAM" id="Coils"/>
    </source>
</evidence>
<dbReference type="GO" id="GO:0005737">
    <property type="term" value="C:cytoplasm"/>
    <property type="evidence" value="ECO:0007669"/>
    <property type="project" value="UniProtKB-SubCell"/>
</dbReference>
<protein>
    <recommendedName>
        <fullName evidence="10">GTPase-activating protein GYP5</fullName>
    </recommendedName>
</protein>
<proteinExistence type="inferred from homology"/>
<evidence type="ECO:0000313" key="14">
    <source>
        <dbReference type="EMBL" id="SCU83180.1"/>
    </source>
</evidence>
<evidence type="ECO:0000256" key="7">
    <source>
        <dbReference type="ARBA" id="ARBA00022927"/>
    </source>
</evidence>
<dbReference type="Gene3D" id="1.10.10.750">
    <property type="entry name" value="Ypt/Rab-GAP domain of gyp1p, domain 1"/>
    <property type="match status" value="1"/>
</dbReference>
<keyword evidence="3" id="KW-0343">GTPase activation</keyword>
<name>A0A1G4J0U3_9SACH</name>
<accession>A0A1G4J0U3</accession>
<dbReference type="Gene3D" id="1.10.472.80">
    <property type="entry name" value="Ypt/Rab-GAP domain of gyp1p, domain 3"/>
    <property type="match status" value="1"/>
</dbReference>
<feature type="region of interest" description="Disordered" evidence="12">
    <location>
        <begin position="741"/>
        <end position="764"/>
    </location>
</feature>
<dbReference type="PROSITE" id="PS50086">
    <property type="entry name" value="TBC_RABGAP"/>
    <property type="match status" value="1"/>
</dbReference>
<keyword evidence="2" id="KW-0813">Transport</keyword>
<feature type="region of interest" description="Disordered" evidence="12">
    <location>
        <begin position="146"/>
        <end position="189"/>
    </location>
</feature>
<keyword evidence="4" id="KW-0268">Exocytosis</keyword>
<sequence>MSKVSEPISVTDASEDVEVQAEISIPKTDDETTNETNKAENDSKPENQGAENVRDFDSAENLPETTILQDDIDTPAEKDTHSVVEPEAEPLPETAAILQSTEIKEQHNVGISSQSSIESDSALGKLTEALKQEEFKLEREIIHIEEKSETSHSSHTAGADHKPALPPRHEEAHHEEAQERVHAVPPPLQEEMKSEEFRKRVALTHANVTPPSLPPRASHQRSESADFDLILNRFQENLTSSALKAKSGRGGFEAGANLLRTSFTQFLQNRGEQKEIPSEDEELEELTVIDWPFWTKVVNDYATVAKNESEELEKHVSAGIPPQVRGIIWQLMANSKSKEIEEVYASLVGEHSSHESAIKRDLSRTKFIPPDKMDSLFNVTKVYSLYDSEVGYIQGMAFIVTPLLLNCESDSEAFGLFVALMEKYGLRELFLPDMPGLHLKLYQFERLLEEHSPGLYNHLARQGIRSSMYASQWFLTFFAYKFPLGFVLRIYDIFMAEGMESLLKFSVVLMLKNEGALIQLHFDELLEFLKNELFMYYSKEQIRERNSSEGLSKGVGNSSTSLLKTVSNSSDKKRAPVINDQDYDFNAFVQDAMADMKLTPLTLRRYVNEYHEIHQLETQKEAQFESLRIRNKQLQVQIRKLETDYGLLSREHVTIANELIANRLKMETLQDENNDLRGEVTQWKKQLTAEINKQTLPNPDASLPSDIRADIDKTMARNLEVMNENQELQEKIEFLEKENRTLKNRSSPKTNFPPAFNGLKRVWK</sequence>
<comment type="subcellular location">
    <subcellularLocation>
        <location evidence="1">Cytoplasm</location>
    </subcellularLocation>
</comment>
<dbReference type="PANTHER" id="PTHR47219:SF9">
    <property type="entry name" value="GTPASE ACTIVATING PROTEIN AND CENTROSOME-ASSOCIATED, ISOFORM B"/>
    <property type="match status" value="1"/>
</dbReference>
<dbReference type="GO" id="GO:0006887">
    <property type="term" value="P:exocytosis"/>
    <property type="evidence" value="ECO:0007669"/>
    <property type="project" value="UniProtKB-KW"/>
</dbReference>
<dbReference type="Gene3D" id="1.10.8.270">
    <property type="entry name" value="putative rabgap domain of human tbc1 domain family member 14 like domains"/>
    <property type="match status" value="1"/>
</dbReference>